<dbReference type="GO" id="GO:0016020">
    <property type="term" value="C:membrane"/>
    <property type="evidence" value="ECO:0007669"/>
    <property type="project" value="UniProtKB-SubCell"/>
</dbReference>
<comment type="caution">
    <text evidence="9">The sequence shown here is derived from an EMBL/GenBank/DDBJ whole genome shotgun (WGS) entry which is preliminary data.</text>
</comment>
<comment type="similarity">
    <text evidence="5">Belongs to the SAT4 family.</text>
</comment>
<evidence type="ECO:0000256" key="6">
    <source>
        <dbReference type="SAM" id="MobiDB-lite"/>
    </source>
</evidence>
<evidence type="ECO:0000256" key="1">
    <source>
        <dbReference type="ARBA" id="ARBA00004141"/>
    </source>
</evidence>
<name>A0A8H4UAJ3_9HYPO</name>
<sequence>MRRFLLRKNRVNIVLMDLYRRLFLNLRYEHLIIRSYLVVFAGTYIACQVTTFSECNPFHLYWQVVPDPGSCAKAQLQLIVVGVLNIVTDTMLLVLPIPLIVSLRTAWQRKAQLCALLTLGVFIIAITVARLPINTENKDSQVNRTTWASIELLTAAIVVNAPAIYGLWNKRRQAKSESRSQGTHTRSYGQGTHISAAHTTTSDNQSDAYMMKPRHVAKGIAIWKEMANKLHVIPVSEGSRESDKGIVLGTY</sequence>
<evidence type="ECO:0000256" key="7">
    <source>
        <dbReference type="SAM" id="Phobius"/>
    </source>
</evidence>
<evidence type="ECO:0000256" key="2">
    <source>
        <dbReference type="ARBA" id="ARBA00022692"/>
    </source>
</evidence>
<keyword evidence="3 7" id="KW-1133">Transmembrane helix</keyword>
<dbReference type="InterPro" id="IPR052337">
    <property type="entry name" value="SAT4-like"/>
</dbReference>
<evidence type="ECO:0000256" key="3">
    <source>
        <dbReference type="ARBA" id="ARBA00022989"/>
    </source>
</evidence>
<keyword evidence="10" id="KW-1185">Reference proteome</keyword>
<evidence type="ECO:0000313" key="9">
    <source>
        <dbReference type="EMBL" id="KAF4972716.1"/>
    </source>
</evidence>
<dbReference type="PANTHER" id="PTHR33048:SF166">
    <property type="entry name" value="PTH11-LIKE INTEGRAL MEMBRANE PROTEIN"/>
    <property type="match status" value="1"/>
</dbReference>
<feature type="transmembrane region" description="Helical" evidence="7">
    <location>
        <begin position="76"/>
        <end position="101"/>
    </location>
</feature>
<feature type="transmembrane region" description="Helical" evidence="7">
    <location>
        <begin position="31"/>
        <end position="52"/>
    </location>
</feature>
<dbReference type="InterPro" id="IPR049326">
    <property type="entry name" value="Rhodopsin_dom_fungi"/>
</dbReference>
<feature type="transmembrane region" description="Helical" evidence="7">
    <location>
        <begin position="113"/>
        <end position="133"/>
    </location>
</feature>
<dbReference type="AlphaFoldDB" id="A0A8H4UAJ3"/>
<feature type="compositionally biased region" description="Polar residues" evidence="6">
    <location>
        <begin position="179"/>
        <end position="207"/>
    </location>
</feature>
<reference evidence="9" key="2">
    <citation type="submission" date="2020-05" db="EMBL/GenBank/DDBJ databases">
        <authorList>
            <person name="Kim H.-S."/>
            <person name="Proctor R.H."/>
            <person name="Brown D.W."/>
        </authorList>
    </citation>
    <scope>NUCLEOTIDE SEQUENCE</scope>
    <source>
        <strain evidence="9">NRRL 20472</strain>
    </source>
</reference>
<proteinExistence type="inferred from homology"/>
<evidence type="ECO:0000259" key="8">
    <source>
        <dbReference type="Pfam" id="PF20684"/>
    </source>
</evidence>
<comment type="subcellular location">
    <subcellularLocation>
        <location evidence="1">Membrane</location>
        <topology evidence="1">Multi-pass membrane protein</topology>
    </subcellularLocation>
</comment>
<evidence type="ECO:0000313" key="10">
    <source>
        <dbReference type="Proteomes" id="UP000622797"/>
    </source>
</evidence>
<dbReference type="OrthoDB" id="3903189at2759"/>
<dbReference type="EMBL" id="JABEXW010000049">
    <property type="protein sequence ID" value="KAF4972716.1"/>
    <property type="molecule type" value="Genomic_DNA"/>
</dbReference>
<organism evidence="9 10">
    <name type="scientific">Fusarium sarcochroum</name>
    <dbReference type="NCBI Taxonomy" id="1208366"/>
    <lineage>
        <taxon>Eukaryota</taxon>
        <taxon>Fungi</taxon>
        <taxon>Dikarya</taxon>
        <taxon>Ascomycota</taxon>
        <taxon>Pezizomycotina</taxon>
        <taxon>Sordariomycetes</taxon>
        <taxon>Hypocreomycetidae</taxon>
        <taxon>Hypocreales</taxon>
        <taxon>Nectriaceae</taxon>
        <taxon>Fusarium</taxon>
        <taxon>Fusarium lateritium species complex</taxon>
    </lineage>
</organism>
<feature type="transmembrane region" description="Helical" evidence="7">
    <location>
        <begin position="145"/>
        <end position="168"/>
    </location>
</feature>
<dbReference type="Pfam" id="PF20684">
    <property type="entry name" value="Fung_rhodopsin"/>
    <property type="match status" value="1"/>
</dbReference>
<feature type="domain" description="Rhodopsin" evidence="8">
    <location>
        <begin position="15"/>
        <end position="168"/>
    </location>
</feature>
<keyword evidence="2 7" id="KW-0812">Transmembrane</keyword>
<keyword evidence="4 7" id="KW-0472">Membrane</keyword>
<gene>
    <name evidence="9" type="ORF">FSARC_781</name>
</gene>
<evidence type="ECO:0000256" key="4">
    <source>
        <dbReference type="ARBA" id="ARBA00023136"/>
    </source>
</evidence>
<reference evidence="9" key="1">
    <citation type="journal article" date="2020" name="BMC Genomics">
        <title>Correction to: Identification and distribution of gene clusters required for synthesis of sphingolipid metabolism inhibitors in diverse species of the filamentous fungus Fusarium.</title>
        <authorList>
            <person name="Kim H.S."/>
            <person name="Lohmar J.M."/>
            <person name="Busman M."/>
            <person name="Brown D.W."/>
            <person name="Naumann T.A."/>
            <person name="Divon H.H."/>
            <person name="Lysoe E."/>
            <person name="Uhlig S."/>
            <person name="Proctor R.H."/>
        </authorList>
    </citation>
    <scope>NUCLEOTIDE SEQUENCE</scope>
    <source>
        <strain evidence="9">NRRL 20472</strain>
    </source>
</reference>
<dbReference type="PANTHER" id="PTHR33048">
    <property type="entry name" value="PTH11-LIKE INTEGRAL MEMBRANE PROTEIN (AFU_ORTHOLOGUE AFUA_5G11245)"/>
    <property type="match status" value="1"/>
</dbReference>
<dbReference type="Proteomes" id="UP000622797">
    <property type="component" value="Unassembled WGS sequence"/>
</dbReference>
<accession>A0A8H4UAJ3</accession>
<feature type="region of interest" description="Disordered" evidence="6">
    <location>
        <begin position="175"/>
        <end position="209"/>
    </location>
</feature>
<evidence type="ECO:0000256" key="5">
    <source>
        <dbReference type="ARBA" id="ARBA00038359"/>
    </source>
</evidence>
<protein>
    <recommendedName>
        <fullName evidence="8">Rhodopsin domain-containing protein</fullName>
    </recommendedName>
</protein>